<evidence type="ECO:0000313" key="9">
    <source>
        <dbReference type="Proteomes" id="UP000824782"/>
    </source>
</evidence>
<keyword evidence="9" id="KW-1185">Reference proteome</keyword>
<sequence length="202" mass="23737">MRDRLQELMLKAKDMEESRIKEDTGDEAGDIQQHAVVFEREPVIERYLHEIRKIQNDITDLSDNVTKFGQQQKVLISTMRRFSVLKKESNVTQDIKVQAERIKNRLDTLSQEVHITKGQLTEIEQRHKELVSLENQIKDLRDIFLQISFLVEEQGETLNNIEMATRNTEDYVQKTNEKFKLAVKYKKKNPCKSLFCCCCPCC</sequence>
<dbReference type="InterPro" id="IPR010989">
    <property type="entry name" value="SNARE"/>
</dbReference>
<dbReference type="EMBL" id="WNYA01000002">
    <property type="protein sequence ID" value="KAG8590761.1"/>
    <property type="molecule type" value="Genomic_DNA"/>
</dbReference>
<dbReference type="Proteomes" id="UP000824782">
    <property type="component" value="Unassembled WGS sequence"/>
</dbReference>
<evidence type="ECO:0000256" key="5">
    <source>
        <dbReference type="ARBA" id="ARBA00023136"/>
    </source>
</evidence>
<dbReference type="Gene3D" id="1.20.5.110">
    <property type="match status" value="1"/>
</dbReference>
<dbReference type="PANTHER" id="PTHR19957:SF29">
    <property type="entry name" value="SYNTAXIN-19"/>
    <property type="match status" value="1"/>
</dbReference>
<dbReference type="GO" id="GO:0005484">
    <property type="term" value="F:SNAP receptor activity"/>
    <property type="evidence" value="ECO:0007669"/>
    <property type="project" value="TreeGrafter"/>
</dbReference>
<dbReference type="GO" id="GO:0000149">
    <property type="term" value="F:SNARE binding"/>
    <property type="evidence" value="ECO:0007669"/>
    <property type="project" value="TreeGrafter"/>
</dbReference>
<comment type="subcellular location">
    <subcellularLocation>
        <location evidence="1">Endomembrane system</location>
        <topology evidence="1">Peripheral membrane protein</topology>
    </subcellularLocation>
</comment>
<accession>A0AAV7D1Z5</accession>
<protein>
    <recommendedName>
        <fullName evidence="7">t-SNARE coiled-coil homology domain-containing protein</fullName>
    </recommendedName>
</protein>
<dbReference type="InterPro" id="IPR006011">
    <property type="entry name" value="Syntaxin_N"/>
</dbReference>
<proteinExistence type="inferred from homology"/>
<dbReference type="SUPFAM" id="SSF47661">
    <property type="entry name" value="t-snare proteins"/>
    <property type="match status" value="1"/>
</dbReference>
<dbReference type="PROSITE" id="PS50192">
    <property type="entry name" value="T_SNARE"/>
    <property type="match status" value="1"/>
</dbReference>
<dbReference type="InterPro" id="IPR000727">
    <property type="entry name" value="T_SNARE_dom"/>
</dbReference>
<feature type="domain" description="T-SNARE coiled-coil homology" evidence="7">
    <location>
        <begin position="120"/>
        <end position="182"/>
    </location>
</feature>
<dbReference type="GO" id="GO:0048278">
    <property type="term" value="P:vesicle docking"/>
    <property type="evidence" value="ECO:0007669"/>
    <property type="project" value="TreeGrafter"/>
</dbReference>
<keyword evidence="4 6" id="KW-0175">Coiled coil</keyword>
<evidence type="ECO:0000259" key="7">
    <source>
        <dbReference type="PROSITE" id="PS50192"/>
    </source>
</evidence>
<dbReference type="InterPro" id="IPR045242">
    <property type="entry name" value="Syntaxin"/>
</dbReference>
<keyword evidence="5" id="KW-0472">Membrane</keyword>
<dbReference type="Pfam" id="PF00804">
    <property type="entry name" value="Syntaxin"/>
    <property type="match status" value="1"/>
</dbReference>
<dbReference type="GO" id="GO:0006886">
    <property type="term" value="P:intracellular protein transport"/>
    <property type="evidence" value="ECO:0007669"/>
    <property type="project" value="TreeGrafter"/>
</dbReference>
<dbReference type="SMART" id="SM00397">
    <property type="entry name" value="t_SNARE"/>
    <property type="match status" value="1"/>
</dbReference>
<dbReference type="PANTHER" id="PTHR19957">
    <property type="entry name" value="SYNTAXIN"/>
    <property type="match status" value="1"/>
</dbReference>
<evidence type="ECO:0000313" key="8">
    <source>
        <dbReference type="EMBL" id="KAG8590761.1"/>
    </source>
</evidence>
<evidence type="ECO:0000256" key="3">
    <source>
        <dbReference type="ARBA" id="ARBA00022448"/>
    </source>
</evidence>
<reference evidence="8" key="1">
    <citation type="thesis" date="2020" institute="ProQuest LLC" country="789 East Eisenhower Parkway, Ann Arbor, MI, USA">
        <title>Comparative Genomics and Chromosome Evolution.</title>
        <authorList>
            <person name="Mudd A.B."/>
        </authorList>
    </citation>
    <scope>NUCLEOTIDE SEQUENCE</scope>
    <source>
        <strain evidence="8">237g6f4</strain>
        <tissue evidence="8">Blood</tissue>
    </source>
</reference>
<comment type="caution">
    <text evidence="8">The sequence shown here is derived from an EMBL/GenBank/DDBJ whole genome shotgun (WGS) entry which is preliminary data.</text>
</comment>
<evidence type="ECO:0000256" key="4">
    <source>
        <dbReference type="ARBA" id="ARBA00023054"/>
    </source>
</evidence>
<dbReference type="FunFam" id="1.20.5.110:FF:000022">
    <property type="entry name" value="Syntaxin 19"/>
    <property type="match status" value="1"/>
</dbReference>
<gene>
    <name evidence="8" type="ORF">GDO81_006885</name>
</gene>
<dbReference type="GO" id="GO:0031629">
    <property type="term" value="P:synaptic vesicle fusion to presynaptic active zone membrane"/>
    <property type="evidence" value="ECO:0007669"/>
    <property type="project" value="TreeGrafter"/>
</dbReference>
<dbReference type="GO" id="GO:0031201">
    <property type="term" value="C:SNARE complex"/>
    <property type="evidence" value="ECO:0007669"/>
    <property type="project" value="TreeGrafter"/>
</dbReference>
<evidence type="ECO:0000256" key="2">
    <source>
        <dbReference type="ARBA" id="ARBA00009063"/>
    </source>
</evidence>
<evidence type="ECO:0000256" key="1">
    <source>
        <dbReference type="ARBA" id="ARBA00004184"/>
    </source>
</evidence>
<feature type="coiled-coil region" evidence="6">
    <location>
        <begin position="92"/>
        <end position="143"/>
    </location>
</feature>
<keyword evidence="3" id="KW-0813">Transport</keyword>
<organism evidence="8 9">
    <name type="scientific">Engystomops pustulosus</name>
    <name type="common">Tungara frog</name>
    <name type="synonym">Physalaemus pustulosus</name>
    <dbReference type="NCBI Taxonomy" id="76066"/>
    <lineage>
        <taxon>Eukaryota</taxon>
        <taxon>Metazoa</taxon>
        <taxon>Chordata</taxon>
        <taxon>Craniata</taxon>
        <taxon>Vertebrata</taxon>
        <taxon>Euteleostomi</taxon>
        <taxon>Amphibia</taxon>
        <taxon>Batrachia</taxon>
        <taxon>Anura</taxon>
        <taxon>Neobatrachia</taxon>
        <taxon>Hyloidea</taxon>
        <taxon>Leptodactylidae</taxon>
        <taxon>Leiuperinae</taxon>
        <taxon>Engystomops</taxon>
    </lineage>
</organism>
<dbReference type="GO" id="GO:0048787">
    <property type="term" value="C:presynaptic active zone membrane"/>
    <property type="evidence" value="ECO:0007669"/>
    <property type="project" value="TreeGrafter"/>
</dbReference>
<dbReference type="AlphaFoldDB" id="A0AAV7D1Z5"/>
<dbReference type="GO" id="GO:0008021">
    <property type="term" value="C:synaptic vesicle"/>
    <property type="evidence" value="ECO:0007669"/>
    <property type="project" value="TreeGrafter"/>
</dbReference>
<evidence type="ECO:0000256" key="6">
    <source>
        <dbReference type="SAM" id="Coils"/>
    </source>
</evidence>
<comment type="similarity">
    <text evidence="2">Belongs to the syntaxin family.</text>
</comment>
<name>A0AAV7D1Z5_ENGPU</name>